<dbReference type="PROSITE" id="PS00198">
    <property type="entry name" value="4FE4S_FER_1"/>
    <property type="match status" value="1"/>
</dbReference>
<evidence type="ECO:0000256" key="1">
    <source>
        <dbReference type="ARBA" id="ARBA00022723"/>
    </source>
</evidence>
<evidence type="ECO:0000313" key="5">
    <source>
        <dbReference type="EMBL" id="MBC2607844.1"/>
    </source>
</evidence>
<proteinExistence type="predicted"/>
<dbReference type="Gene3D" id="3.30.70.20">
    <property type="match status" value="1"/>
</dbReference>
<dbReference type="PROSITE" id="PS51379">
    <property type="entry name" value="4FE4S_FER_2"/>
    <property type="match status" value="2"/>
</dbReference>
<dbReference type="GO" id="GO:0051536">
    <property type="term" value="F:iron-sulfur cluster binding"/>
    <property type="evidence" value="ECO:0007669"/>
    <property type="project" value="UniProtKB-KW"/>
</dbReference>
<dbReference type="Proteomes" id="UP000526501">
    <property type="component" value="Unassembled WGS sequence"/>
</dbReference>
<keyword evidence="3" id="KW-0411">Iron-sulfur</keyword>
<keyword evidence="2" id="KW-0408">Iron</keyword>
<dbReference type="Pfam" id="PF12838">
    <property type="entry name" value="Fer4_7"/>
    <property type="match status" value="1"/>
</dbReference>
<keyword evidence="6" id="KW-1185">Reference proteome</keyword>
<sequence length="63" mass="6765">MYTIKPDLCVMCDACRPVCPRNAVSAHESEKTYVIDADACNDCSNMAAVRCVPQCPADAIVKG</sequence>
<dbReference type="EMBL" id="JACHVC010000013">
    <property type="protein sequence ID" value="MBC2607844.1"/>
    <property type="molecule type" value="Genomic_DNA"/>
</dbReference>
<comment type="caution">
    <text evidence="5">The sequence shown here is derived from an EMBL/GenBank/DDBJ whole genome shotgun (WGS) entry which is preliminary data.</text>
</comment>
<protein>
    <submittedName>
        <fullName evidence="5">4Fe-4S binding protein</fullName>
    </submittedName>
</protein>
<dbReference type="RefSeq" id="WP_185661708.1">
    <property type="nucleotide sequence ID" value="NZ_CAWPOO010000013.1"/>
</dbReference>
<keyword evidence="1" id="KW-0479">Metal-binding</keyword>
<dbReference type="InterPro" id="IPR017900">
    <property type="entry name" value="4Fe4S_Fe_S_CS"/>
</dbReference>
<evidence type="ECO:0000259" key="4">
    <source>
        <dbReference type="PROSITE" id="PS51379"/>
    </source>
</evidence>
<dbReference type="SUPFAM" id="SSF54862">
    <property type="entry name" value="4Fe-4S ferredoxins"/>
    <property type="match status" value="1"/>
</dbReference>
<dbReference type="GO" id="GO:0046872">
    <property type="term" value="F:metal ion binding"/>
    <property type="evidence" value="ECO:0007669"/>
    <property type="project" value="UniProtKB-KW"/>
</dbReference>
<evidence type="ECO:0000313" key="6">
    <source>
        <dbReference type="Proteomes" id="UP000526501"/>
    </source>
</evidence>
<dbReference type="InterPro" id="IPR017896">
    <property type="entry name" value="4Fe4S_Fe-S-bd"/>
</dbReference>
<feature type="domain" description="4Fe-4S ferredoxin-type" evidence="4">
    <location>
        <begin position="31"/>
        <end position="63"/>
    </location>
</feature>
<evidence type="ECO:0000256" key="3">
    <source>
        <dbReference type="ARBA" id="ARBA00023014"/>
    </source>
</evidence>
<reference evidence="5 6" key="1">
    <citation type="submission" date="2020-07" db="EMBL/GenBank/DDBJ databases">
        <authorList>
            <person name="Feng X."/>
        </authorList>
    </citation>
    <scope>NUCLEOTIDE SEQUENCE [LARGE SCALE GENOMIC DNA]</scope>
    <source>
        <strain evidence="5 6">JCM23202</strain>
    </source>
</reference>
<name>A0A7X1B8W1_9BACT</name>
<dbReference type="AlphaFoldDB" id="A0A7X1B8W1"/>
<evidence type="ECO:0000256" key="2">
    <source>
        <dbReference type="ARBA" id="ARBA00023004"/>
    </source>
</evidence>
<organism evidence="5 6">
    <name type="scientific">Pelagicoccus albus</name>
    <dbReference type="NCBI Taxonomy" id="415222"/>
    <lineage>
        <taxon>Bacteria</taxon>
        <taxon>Pseudomonadati</taxon>
        <taxon>Verrucomicrobiota</taxon>
        <taxon>Opitutia</taxon>
        <taxon>Puniceicoccales</taxon>
        <taxon>Pelagicoccaceae</taxon>
        <taxon>Pelagicoccus</taxon>
    </lineage>
</organism>
<feature type="domain" description="4Fe-4S ferredoxin-type" evidence="4">
    <location>
        <begin position="1"/>
        <end position="29"/>
    </location>
</feature>
<gene>
    <name evidence="5" type="ORF">H5P27_17455</name>
</gene>
<accession>A0A7X1B8W1</accession>